<keyword evidence="1" id="KW-0812">Transmembrane</keyword>
<organism evidence="2 3">
    <name type="scientific">Pseudoclavibacter helvolus</name>
    <dbReference type="NCBI Taxonomy" id="255205"/>
    <lineage>
        <taxon>Bacteria</taxon>
        <taxon>Bacillati</taxon>
        <taxon>Actinomycetota</taxon>
        <taxon>Actinomycetes</taxon>
        <taxon>Micrococcales</taxon>
        <taxon>Microbacteriaceae</taxon>
        <taxon>Pseudoclavibacter</taxon>
    </lineage>
</organism>
<keyword evidence="1" id="KW-0472">Membrane</keyword>
<gene>
    <name evidence="2" type="ORF">FHX72_002949</name>
</gene>
<dbReference type="EMBL" id="JACHWJ010000004">
    <property type="protein sequence ID" value="MBB2958803.1"/>
    <property type="molecule type" value="Genomic_DNA"/>
</dbReference>
<sequence length="38" mass="4118">MDTVLVIEIIFTGLLVLALVAISFVSVVVLKNLFKGQN</sequence>
<comment type="caution">
    <text evidence="2">The sequence shown here is derived from an EMBL/GenBank/DDBJ whole genome shotgun (WGS) entry which is preliminary data.</text>
</comment>
<evidence type="ECO:0000313" key="3">
    <source>
        <dbReference type="Proteomes" id="UP000545286"/>
    </source>
</evidence>
<proteinExistence type="predicted"/>
<keyword evidence="3" id="KW-1185">Reference proteome</keyword>
<protein>
    <submittedName>
        <fullName evidence="2">Uncharacterized protein</fullName>
    </submittedName>
</protein>
<keyword evidence="1" id="KW-1133">Transmembrane helix</keyword>
<reference evidence="2 3" key="1">
    <citation type="submission" date="2020-08" db="EMBL/GenBank/DDBJ databases">
        <title>Sequencing the genomes of 1000 actinobacteria strains.</title>
        <authorList>
            <person name="Klenk H.-P."/>
        </authorList>
    </citation>
    <scope>NUCLEOTIDE SEQUENCE [LARGE SCALE GENOMIC DNA]</scope>
    <source>
        <strain evidence="2 3">DSM 20419</strain>
    </source>
</reference>
<accession>A0A7W4YGK9</accession>
<evidence type="ECO:0000313" key="2">
    <source>
        <dbReference type="EMBL" id="MBB2958803.1"/>
    </source>
</evidence>
<evidence type="ECO:0000256" key="1">
    <source>
        <dbReference type="SAM" id="Phobius"/>
    </source>
</evidence>
<dbReference type="Proteomes" id="UP000545286">
    <property type="component" value="Unassembled WGS sequence"/>
</dbReference>
<dbReference type="AlphaFoldDB" id="A0A7W4YGK9"/>
<name>A0A7W4YGK9_9MICO</name>
<feature type="transmembrane region" description="Helical" evidence="1">
    <location>
        <begin position="6"/>
        <end position="30"/>
    </location>
</feature>